<feature type="compositionally biased region" description="Polar residues" evidence="3">
    <location>
        <begin position="839"/>
        <end position="849"/>
    </location>
</feature>
<dbReference type="SUPFAM" id="SSF82171">
    <property type="entry name" value="DPP6 N-terminal domain-like"/>
    <property type="match status" value="1"/>
</dbReference>
<feature type="region of interest" description="Disordered" evidence="3">
    <location>
        <begin position="839"/>
        <end position="866"/>
    </location>
</feature>
<dbReference type="GO" id="GO:0034066">
    <property type="term" value="C:Ric1-Rgp1 guanyl-nucleotide exchange factor complex"/>
    <property type="evidence" value="ECO:0007669"/>
    <property type="project" value="InterPro"/>
</dbReference>
<feature type="compositionally biased region" description="Basic and acidic residues" evidence="3">
    <location>
        <begin position="1085"/>
        <end position="1094"/>
    </location>
</feature>
<dbReference type="InterPro" id="IPR015943">
    <property type="entry name" value="WD40/YVTN_repeat-like_dom_sf"/>
</dbReference>
<feature type="domain" description="RIC1 C-terminal alpha solenoid region" evidence="4">
    <location>
        <begin position="788"/>
        <end position="991"/>
    </location>
</feature>
<dbReference type="GeneID" id="43585782"/>
<dbReference type="InterPro" id="IPR009771">
    <property type="entry name" value="RIC1_C"/>
</dbReference>
<gene>
    <name evidence="5" type="ORF">CI109_103823</name>
</gene>
<dbReference type="InterPro" id="IPR011047">
    <property type="entry name" value="Quinoprotein_ADH-like_sf"/>
</dbReference>
<dbReference type="GO" id="GO:0000139">
    <property type="term" value="C:Golgi membrane"/>
    <property type="evidence" value="ECO:0007669"/>
    <property type="project" value="TreeGrafter"/>
</dbReference>
<feature type="region of interest" description="Disordered" evidence="3">
    <location>
        <begin position="1032"/>
        <end position="1152"/>
    </location>
</feature>
<proteinExistence type="predicted"/>
<sequence length="1152" mass="126756">MYWPTATTRLINTASPLNDQPVLHVRASRKGNFFATLTKDGLGVWDVRPTVMQAAVVRSTGSIERFGNNVDVFWAYDGRGLIILTDTSHLLFYQLAPSSRPSYDSPGPSTPGPGEGDVVMGWQLRSLGTAFIMGGCQSVLPQPHNLTMTLRHPPSILTVPYPLPSQLLSPPGSHFPPPPLDGETEAQIECEIWDLNHARDWLSTTSSPPIPREMTASRTPGLPVVYTVLTEDGRAYAMYQATQLAQIATSDAQKAQLNAGPRYVGQIIHPAPVPQDLVRRTGALGLLEDKVVGAENVEDGVVHVSVNPRFGLVAVGLASGKINIVSLPPWPSLPRLSHTLDLRLSANLRAIPGKITSLAWTGDGYCLAAGYEHGWAAWSMGGRLGGWGVRDEDDTRESGVTDLFWVPGNLELVVLRPPTQTPQIEIISFVKSATTSQHSPDNTRYAFLQMDDRVLVYRGADQPDMSVINPESDVWQSIKIPSAYIATNWPLRYASISSDGKLIAVAGRKGLTHYSAASGRWKLFPDERQEREFTVRGGLLWFHHVLIAAVDVDKTHQLRLYSRDLDLTEILHSQTLPSPVLVMTLLDNSLLVYTADNTLYHFLILPTQSTIKLHLCGSISFRGIVQVPSRVRALSWLIPLAQKNLGDPADDLIVATIIFLVDGKLVLLRPRRARTDEVRYDMQILADRIEAYWTHLHGVGTLENSLWGYDGANMRIWLDALTIEATRVDSTSDSYENVEESVKLRLDFYPLSILMDKGIIIGVDYETSTRSLPFPIYKISTGTHLFLPQFLRYHLSSQTPSLANALTLALHYQSLVYFAHSLEILLHSVLEDEVASKSLPSTDSQSDLLNSETNDQDSQNDDTTTPPNVLATVITFLDYFPESLDVIVGCARKTEIDRWKVLFDIVGKPRDLFERCLGEADAGGKKNLRTAASYLLVLHNLEELDDVEDTIRLLRQAIKAKEFHLCKELLRFLHSIDENGTALRAAVEQVGILEGEMTDRLLSPAPPEPDLMAVDGAVGLGNGDGLSVPLTPNITLSPSEHGMQGQVGDGAESDPVIALSPNTDPKTESLPNPESSAAEDAAEEPAPRMRERGKGHTKVNSQFDLSVDRLFKTPPSPRTIDKFEENPSIDAVLDGDHDLEGEEKGNISASSQ</sequence>
<dbReference type="Proteomes" id="UP000322225">
    <property type="component" value="Chromosome 6"/>
</dbReference>
<dbReference type="GO" id="GO:0042147">
    <property type="term" value="P:retrograde transport, endosome to Golgi"/>
    <property type="evidence" value="ECO:0007669"/>
    <property type="project" value="TreeGrafter"/>
</dbReference>
<reference evidence="5" key="1">
    <citation type="submission" date="2017-08" db="EMBL/GenBank/DDBJ databases">
        <authorList>
            <person name="Cuomo C."/>
            <person name="Billmyre B."/>
            <person name="Heitman J."/>
        </authorList>
    </citation>
    <scope>NUCLEOTIDE SEQUENCE</scope>
    <source>
        <strain evidence="5">CBS 12478</strain>
    </source>
</reference>
<dbReference type="KEGG" id="ksn:43585782"/>
<dbReference type="EMBL" id="CP144056">
    <property type="protein sequence ID" value="WWD19364.1"/>
    <property type="molecule type" value="Genomic_DNA"/>
</dbReference>
<dbReference type="SMART" id="SM00320">
    <property type="entry name" value="WD40"/>
    <property type="match status" value="4"/>
</dbReference>
<dbReference type="OrthoDB" id="67540at2759"/>
<dbReference type="GO" id="GO:0006886">
    <property type="term" value="P:intracellular protein transport"/>
    <property type="evidence" value="ECO:0007669"/>
    <property type="project" value="InterPro"/>
</dbReference>
<reference evidence="5" key="2">
    <citation type="submission" date="2024-01" db="EMBL/GenBank/DDBJ databases">
        <title>Comparative genomics of Cryptococcus and Kwoniella reveals pathogenesis evolution and contrasting modes of karyotype evolution via chromosome fusion or intercentromeric recombination.</title>
        <authorList>
            <person name="Coelho M.A."/>
            <person name="David-Palma M."/>
            <person name="Shea T."/>
            <person name="Bowers K."/>
            <person name="McGinley-Smith S."/>
            <person name="Mohammad A.W."/>
            <person name="Gnirke A."/>
            <person name="Yurkov A.M."/>
            <person name="Nowrousian M."/>
            <person name="Sun S."/>
            <person name="Cuomo C.A."/>
            <person name="Heitman J."/>
        </authorList>
    </citation>
    <scope>NUCLEOTIDE SEQUENCE</scope>
    <source>
        <strain evidence="5">CBS 12478</strain>
    </source>
</reference>
<dbReference type="GO" id="GO:0005829">
    <property type="term" value="C:cytosol"/>
    <property type="evidence" value="ECO:0007669"/>
    <property type="project" value="TreeGrafter"/>
</dbReference>
<feature type="compositionally biased region" description="Basic and acidic residues" evidence="3">
    <location>
        <begin position="1134"/>
        <end position="1145"/>
    </location>
</feature>
<dbReference type="RefSeq" id="XP_031863838.1">
    <property type="nucleotide sequence ID" value="XM_032001675.1"/>
</dbReference>
<protein>
    <recommendedName>
        <fullName evidence="4">RIC1 C-terminal alpha solenoid region domain-containing protein</fullName>
    </recommendedName>
</protein>
<dbReference type="AlphaFoldDB" id="A0A5M6C8D8"/>
<evidence type="ECO:0000259" key="4">
    <source>
        <dbReference type="Pfam" id="PF07064"/>
    </source>
</evidence>
<evidence type="ECO:0000313" key="5">
    <source>
        <dbReference type="EMBL" id="WWD19364.1"/>
    </source>
</evidence>
<evidence type="ECO:0000256" key="1">
    <source>
        <dbReference type="ARBA" id="ARBA00004370"/>
    </source>
</evidence>
<feature type="compositionally biased region" description="Polar residues" evidence="3">
    <location>
        <begin position="1060"/>
        <end position="1072"/>
    </location>
</feature>
<dbReference type="PANTHER" id="PTHR22746">
    <property type="entry name" value="RAB6A-GEF COMPLEX PARTNER PROTEIN 1"/>
    <property type="match status" value="1"/>
</dbReference>
<dbReference type="Pfam" id="PF07064">
    <property type="entry name" value="RIC1"/>
    <property type="match status" value="1"/>
</dbReference>
<dbReference type="Gene3D" id="2.130.10.10">
    <property type="entry name" value="YVTN repeat-like/Quinoprotein amine dehydrogenase"/>
    <property type="match status" value="1"/>
</dbReference>
<evidence type="ECO:0000313" key="6">
    <source>
        <dbReference type="Proteomes" id="UP000322225"/>
    </source>
</evidence>
<organism evidence="5 6">
    <name type="scientific">Kwoniella shandongensis</name>
    <dbReference type="NCBI Taxonomy" id="1734106"/>
    <lineage>
        <taxon>Eukaryota</taxon>
        <taxon>Fungi</taxon>
        <taxon>Dikarya</taxon>
        <taxon>Basidiomycota</taxon>
        <taxon>Agaricomycotina</taxon>
        <taxon>Tremellomycetes</taxon>
        <taxon>Tremellales</taxon>
        <taxon>Cryptococcaceae</taxon>
        <taxon>Kwoniella</taxon>
    </lineage>
</organism>
<dbReference type="InterPro" id="IPR001680">
    <property type="entry name" value="WD40_rpt"/>
</dbReference>
<evidence type="ECO:0000256" key="3">
    <source>
        <dbReference type="SAM" id="MobiDB-lite"/>
    </source>
</evidence>
<keyword evidence="2" id="KW-0472">Membrane</keyword>
<dbReference type="Pfam" id="PF25440">
    <property type="entry name" value="Beta-prop_RIC1_2nd"/>
    <property type="match status" value="1"/>
</dbReference>
<dbReference type="InterPro" id="IPR040096">
    <property type="entry name" value="Ric1"/>
</dbReference>
<evidence type="ECO:0000256" key="2">
    <source>
        <dbReference type="ARBA" id="ARBA00023136"/>
    </source>
</evidence>
<keyword evidence="6" id="KW-1185">Reference proteome</keyword>
<accession>A0A5M6C8D8</accession>
<dbReference type="SUPFAM" id="SSF50998">
    <property type="entry name" value="Quinoprotein alcohol dehydrogenase-like"/>
    <property type="match status" value="1"/>
</dbReference>
<name>A0A5M6C8D8_9TREE</name>
<dbReference type="PANTHER" id="PTHR22746:SF10">
    <property type="entry name" value="GUANINE NUCLEOTIDE EXCHANGE FACTOR SUBUNIT RIC1"/>
    <property type="match status" value="1"/>
</dbReference>
<comment type="subcellular location">
    <subcellularLocation>
        <location evidence="1">Membrane</location>
    </subcellularLocation>
</comment>